<dbReference type="GeneID" id="87595941"/>
<gene>
    <name evidence="1" type="ordered locus">BH0388</name>
</gene>
<dbReference type="OrthoDB" id="2918945at2"/>
<proteinExistence type="predicted"/>
<evidence type="ECO:0000313" key="1">
    <source>
        <dbReference type="EMBL" id="BAB04107.1"/>
    </source>
</evidence>
<name>Q9KFT9_HALH5</name>
<dbReference type="HOGENOM" id="CLU_1607560_0_0_9"/>
<dbReference type="Proteomes" id="UP000001258">
    <property type="component" value="Chromosome"/>
</dbReference>
<dbReference type="EMBL" id="BA000004">
    <property type="protein sequence ID" value="BAB04107.1"/>
    <property type="molecule type" value="Genomic_DNA"/>
</dbReference>
<evidence type="ECO:0000313" key="2">
    <source>
        <dbReference type="Proteomes" id="UP000001258"/>
    </source>
</evidence>
<dbReference type="AlphaFoldDB" id="Q9KFT9"/>
<sequence>MKKVLGVLLVSGLLILPNGIMLANESHIQTTHGIETVNGERYEVSEHKVESREIPDGTMSITAGKAGKRYSSTKTYKSLLGNYYFISKSQADYQQNVIGVRGRAFDRHDGLVSSKSDKQTHSTIASVKVFPDMNSFYNAYAVGNHTYERKGFKNYYPETKSYWGK</sequence>
<protein>
    <submittedName>
        <fullName evidence="1">BH0388 protein</fullName>
    </submittedName>
</protein>
<dbReference type="RefSeq" id="WP_010896566.1">
    <property type="nucleotide sequence ID" value="NC_002570.2"/>
</dbReference>
<dbReference type="KEGG" id="bha:BH0388"/>
<organism evidence="1 2">
    <name type="scientific">Halalkalibacterium halodurans (strain ATCC BAA-125 / DSM 18197 / FERM 7344 / JCM 9153 / C-125)</name>
    <name type="common">Bacillus halodurans</name>
    <dbReference type="NCBI Taxonomy" id="272558"/>
    <lineage>
        <taxon>Bacteria</taxon>
        <taxon>Bacillati</taxon>
        <taxon>Bacillota</taxon>
        <taxon>Bacilli</taxon>
        <taxon>Bacillales</taxon>
        <taxon>Bacillaceae</taxon>
        <taxon>Halalkalibacterium (ex Joshi et al. 2022)</taxon>
    </lineage>
</organism>
<dbReference type="STRING" id="272558.gene:10726241"/>
<reference evidence="1 2" key="1">
    <citation type="journal article" date="2000" name="Nucleic Acids Res.">
        <title>Complete genome sequence of the alkaliphilic bacterium Bacillus halodurans and genomic sequence comparison with Bacillus subtilis.</title>
        <authorList>
            <person name="Takami H."/>
            <person name="Nakasone K."/>
            <person name="Takaki Y."/>
            <person name="Maeno G."/>
            <person name="Sasaki R."/>
            <person name="Masui N."/>
            <person name="Fuji F."/>
            <person name="Hirama C."/>
            <person name="Nakamura Y."/>
            <person name="Ogasawara N."/>
            <person name="Kuhara S."/>
            <person name="Horikoshi K."/>
        </authorList>
    </citation>
    <scope>NUCLEOTIDE SEQUENCE [LARGE SCALE GENOMIC DNA]</scope>
    <source>
        <strain evidence="2">ATCC BAA-125 / DSM 18197 / FERM 7344 / JCM 9153 / C-125</strain>
    </source>
</reference>
<keyword evidence="2" id="KW-1185">Reference proteome</keyword>
<dbReference type="PIR" id="D83698">
    <property type="entry name" value="D83698"/>
</dbReference>
<dbReference type="eggNOG" id="ENOG5030EJ2">
    <property type="taxonomic scope" value="Bacteria"/>
</dbReference>
<accession>Q9KFT9</accession>